<dbReference type="Gene3D" id="1.20.58.390">
    <property type="entry name" value="Neurotransmitter-gated ion-channel transmembrane domain"/>
    <property type="match status" value="1"/>
</dbReference>
<protein>
    <submittedName>
        <fullName evidence="19">Uncharacterized protein</fullName>
    </submittedName>
</protein>
<evidence type="ECO:0000256" key="13">
    <source>
        <dbReference type="ARBA" id="ARBA00023286"/>
    </source>
</evidence>
<evidence type="ECO:0000256" key="2">
    <source>
        <dbReference type="ARBA" id="ARBA00022448"/>
    </source>
</evidence>
<dbReference type="InterPro" id="IPR006029">
    <property type="entry name" value="Neurotrans-gated_channel_TM"/>
</dbReference>
<dbReference type="InterPro" id="IPR018000">
    <property type="entry name" value="Neurotransmitter_ion_chnl_CS"/>
</dbReference>
<keyword evidence="11" id="KW-0325">Glycoprotein</keyword>
<sequence>MFPYIILSILIRFCSPMAVGGKVLEKYGKQVQLSPPTTSSYQEWFDSNRVHSTRNDTTVEDFKTQLRRSLENTTAARNSTFMQELVEERQRYLEKLNEGQFINDQRRLVEELLDPNFYEKTVHPRRDYTRPTRVNLSMSLYQILDVVSLSSPKKFLQLHFQDEHMQSIEVNVWMVQHWYDEFLDWNPVDYGMINRTIVPYHQIWIPDTYLYNSEELEQKKTESLMNAQLETGHWNQKNNGAKVQLMFPAIYKLSCRMDVRWFPYDRQNCTFIISSWTHDKQTIDYWPLSSTVNLGNMARNDEWEVISFEFVRVEESFKCCAAPWVMLYAHLVIRRKPLYYMINLVIPTSIITIVAVTGFFTPTSSSSERDEKLYLGINTLLTMSVMMLMVCNQMPSTSTYVPLMSWYYIGIIMVIVVGTFLATGVLAIHGQKHYNKPISDRIRRLIYNPVVEFFILSPPTSLIDLWTEFGVISEQRHSTNLDPLLIQHMDPISSKDPQHFFGSISSQMCDLQSTYSYTARLATITRQYTQHAKMKALRKNQYRMSMDTSQARSVKKQKMQRRCSLEWEFLANVLDRILLTVFCGFTFAVFLILIGFDSIFTVHTKPQYKTM</sequence>
<evidence type="ECO:0000313" key="20">
    <source>
        <dbReference type="Proteomes" id="UP000008068"/>
    </source>
</evidence>
<feature type="transmembrane region" description="Helical" evidence="16">
    <location>
        <begin position="577"/>
        <end position="596"/>
    </location>
</feature>
<keyword evidence="3" id="KW-1003">Cell membrane</keyword>
<keyword evidence="5 16" id="KW-0732">Signal</keyword>
<evidence type="ECO:0000256" key="8">
    <source>
        <dbReference type="ARBA" id="ARBA00023065"/>
    </source>
</evidence>
<dbReference type="FunFam" id="2.70.170.10:FF:000031">
    <property type="entry name" value="AcetylCholine Receptor"/>
    <property type="match status" value="1"/>
</dbReference>
<dbReference type="InterPro" id="IPR006202">
    <property type="entry name" value="Neur_chan_lig-bd"/>
</dbReference>
<feature type="transmembrane region" description="Helical" evidence="16">
    <location>
        <begin position="373"/>
        <end position="395"/>
    </location>
</feature>
<keyword evidence="14 16" id="KW-0407">Ion channel</keyword>
<evidence type="ECO:0000256" key="14">
    <source>
        <dbReference type="ARBA" id="ARBA00023303"/>
    </source>
</evidence>
<reference evidence="20" key="1">
    <citation type="submission" date="2011-07" db="EMBL/GenBank/DDBJ databases">
        <authorList>
            <consortium name="Caenorhabditis brenneri Sequencing and Analysis Consortium"/>
            <person name="Wilson R.K."/>
        </authorList>
    </citation>
    <scope>NUCLEOTIDE SEQUENCE [LARGE SCALE GENOMIC DNA]</scope>
    <source>
        <strain evidence="20">PB2801</strain>
    </source>
</reference>
<dbReference type="EMBL" id="GL379847">
    <property type="protein sequence ID" value="EGT54700.1"/>
    <property type="molecule type" value="Genomic_DNA"/>
</dbReference>
<evidence type="ECO:0000256" key="4">
    <source>
        <dbReference type="ARBA" id="ARBA00022692"/>
    </source>
</evidence>
<evidence type="ECO:0000256" key="15">
    <source>
        <dbReference type="ARBA" id="ARBA00034104"/>
    </source>
</evidence>
<keyword evidence="12" id="KW-0628">Postsynaptic cell membrane</keyword>
<evidence type="ECO:0000256" key="6">
    <source>
        <dbReference type="ARBA" id="ARBA00022989"/>
    </source>
</evidence>
<keyword evidence="4 16" id="KW-0812">Transmembrane</keyword>
<comment type="similarity">
    <text evidence="1">Belongs to the ligand-gated ion channel (TC 1.A.9) family. Acetylcholine receptor (TC 1.A.9.1) subfamily.</text>
</comment>
<evidence type="ECO:0000256" key="11">
    <source>
        <dbReference type="ARBA" id="ARBA00023180"/>
    </source>
</evidence>
<dbReference type="GO" id="GO:0004888">
    <property type="term" value="F:transmembrane signaling receptor activity"/>
    <property type="evidence" value="ECO:0007669"/>
    <property type="project" value="InterPro"/>
</dbReference>
<dbReference type="FunFam" id="1.20.58.390:FF:000063">
    <property type="entry name" value="AcetylCholine Receptor"/>
    <property type="match status" value="1"/>
</dbReference>
<keyword evidence="20" id="KW-1185">Reference proteome</keyword>
<accession>G0N7F3</accession>
<dbReference type="CDD" id="cd19051">
    <property type="entry name" value="LGIC_TM_cation"/>
    <property type="match status" value="1"/>
</dbReference>
<evidence type="ECO:0000256" key="16">
    <source>
        <dbReference type="RuleBase" id="RU000687"/>
    </source>
</evidence>
<dbReference type="HOGENOM" id="CLU_018074_0_2_1"/>
<evidence type="ECO:0000256" key="3">
    <source>
        <dbReference type="ARBA" id="ARBA00022475"/>
    </source>
</evidence>
<evidence type="ECO:0000259" key="18">
    <source>
        <dbReference type="Pfam" id="PF02932"/>
    </source>
</evidence>
<evidence type="ECO:0000256" key="5">
    <source>
        <dbReference type="ARBA" id="ARBA00022729"/>
    </source>
</evidence>
<keyword evidence="2 16" id="KW-0813">Transport</keyword>
<evidence type="ECO:0000256" key="10">
    <source>
        <dbReference type="ARBA" id="ARBA00023170"/>
    </source>
</evidence>
<evidence type="ECO:0000256" key="1">
    <source>
        <dbReference type="ARBA" id="ARBA00009237"/>
    </source>
</evidence>
<dbReference type="Pfam" id="PF02931">
    <property type="entry name" value="Neur_chan_LBD"/>
    <property type="match status" value="1"/>
</dbReference>
<feature type="transmembrane region" description="Helical" evidence="16">
    <location>
        <begin position="338"/>
        <end position="361"/>
    </location>
</feature>
<organism evidence="20">
    <name type="scientific">Caenorhabditis brenneri</name>
    <name type="common">Nematode worm</name>
    <dbReference type="NCBI Taxonomy" id="135651"/>
    <lineage>
        <taxon>Eukaryota</taxon>
        <taxon>Metazoa</taxon>
        <taxon>Ecdysozoa</taxon>
        <taxon>Nematoda</taxon>
        <taxon>Chromadorea</taxon>
        <taxon>Rhabditida</taxon>
        <taxon>Rhabditina</taxon>
        <taxon>Rhabditomorpha</taxon>
        <taxon>Rhabditoidea</taxon>
        <taxon>Rhabditidae</taxon>
        <taxon>Peloderinae</taxon>
        <taxon>Caenorhabditis</taxon>
    </lineage>
</organism>
<feature type="signal peptide" evidence="16">
    <location>
        <begin position="1"/>
        <end position="21"/>
    </location>
</feature>
<dbReference type="FunCoup" id="G0N7F3">
    <property type="interactions" value="68"/>
</dbReference>
<dbReference type="SUPFAM" id="SSF90112">
    <property type="entry name" value="Neurotransmitter-gated ion-channel transmembrane pore"/>
    <property type="match status" value="1"/>
</dbReference>
<keyword evidence="7" id="KW-0770">Synapse</keyword>
<name>G0N7F3_CAEBE</name>
<dbReference type="InterPro" id="IPR036719">
    <property type="entry name" value="Neuro-gated_channel_TM_sf"/>
</dbReference>
<dbReference type="CDD" id="cd18997">
    <property type="entry name" value="LGIC_ECD_nAChR"/>
    <property type="match status" value="1"/>
</dbReference>
<dbReference type="InParanoid" id="G0N7F3"/>
<evidence type="ECO:0000256" key="12">
    <source>
        <dbReference type="ARBA" id="ARBA00023257"/>
    </source>
</evidence>
<comment type="subcellular location">
    <subcellularLocation>
        <location evidence="15">Postsynaptic cell membrane</location>
        <topology evidence="15">Multi-pass membrane protein</topology>
    </subcellularLocation>
</comment>
<feature type="domain" description="Neurotransmitter-gated ion-channel transmembrane" evidence="18">
    <location>
        <begin position="344"/>
        <end position="588"/>
    </location>
</feature>
<proteinExistence type="inferred from homology"/>
<keyword evidence="10" id="KW-0675">Receptor</keyword>
<dbReference type="PANTHER" id="PTHR18945">
    <property type="entry name" value="NEUROTRANSMITTER GATED ION CHANNEL"/>
    <property type="match status" value="1"/>
</dbReference>
<dbReference type="AlphaFoldDB" id="G0N7F3"/>
<feature type="chain" id="PRO_5022270936" evidence="16">
    <location>
        <begin position="22"/>
        <end position="611"/>
    </location>
</feature>
<dbReference type="OrthoDB" id="5816887at2759"/>
<keyword evidence="9 16" id="KW-0472">Membrane</keyword>
<dbReference type="GO" id="GO:0045211">
    <property type="term" value="C:postsynaptic membrane"/>
    <property type="evidence" value="ECO:0007669"/>
    <property type="project" value="UniProtKB-SubCell"/>
</dbReference>
<evidence type="ECO:0000313" key="19">
    <source>
        <dbReference type="EMBL" id="EGT54700.1"/>
    </source>
</evidence>
<dbReference type="Proteomes" id="UP000008068">
    <property type="component" value="Unassembled WGS sequence"/>
</dbReference>
<feature type="transmembrane region" description="Helical" evidence="16">
    <location>
        <begin position="407"/>
        <end position="428"/>
    </location>
</feature>
<dbReference type="eggNOG" id="KOG3645">
    <property type="taxonomic scope" value="Eukaryota"/>
</dbReference>
<dbReference type="PROSITE" id="PS00236">
    <property type="entry name" value="NEUROTR_ION_CHANNEL"/>
    <property type="match status" value="1"/>
</dbReference>
<dbReference type="InterPro" id="IPR006201">
    <property type="entry name" value="Neur_channel"/>
</dbReference>
<dbReference type="Gene3D" id="2.70.170.10">
    <property type="entry name" value="Neurotransmitter-gated ion-channel ligand-binding domain"/>
    <property type="match status" value="1"/>
</dbReference>
<dbReference type="Pfam" id="PF02932">
    <property type="entry name" value="Neur_chan_memb"/>
    <property type="match status" value="1"/>
</dbReference>
<dbReference type="PRINTS" id="PR00252">
    <property type="entry name" value="NRIONCHANNEL"/>
</dbReference>
<dbReference type="STRING" id="135651.G0N7F3"/>
<feature type="domain" description="Neurotransmitter-gated ion-channel ligand-binding" evidence="17">
    <location>
        <begin position="106"/>
        <end position="337"/>
    </location>
</feature>
<dbReference type="SUPFAM" id="SSF63712">
    <property type="entry name" value="Nicotinic receptor ligand binding domain-like"/>
    <property type="match status" value="1"/>
</dbReference>
<keyword evidence="8 16" id="KW-0406">Ion transport</keyword>
<evidence type="ECO:0000259" key="17">
    <source>
        <dbReference type="Pfam" id="PF02931"/>
    </source>
</evidence>
<evidence type="ECO:0000256" key="9">
    <source>
        <dbReference type="ARBA" id="ARBA00023136"/>
    </source>
</evidence>
<gene>
    <name evidence="19" type="ORF">CAEBREN_30303</name>
</gene>
<dbReference type="InterPro" id="IPR038050">
    <property type="entry name" value="Neuro_actylchol_rec"/>
</dbReference>
<keyword evidence="13" id="KW-1071">Ligand-gated ion channel</keyword>
<dbReference type="InterPro" id="IPR036734">
    <property type="entry name" value="Neur_chan_lig-bd_sf"/>
</dbReference>
<keyword evidence="6 16" id="KW-1133">Transmembrane helix</keyword>
<evidence type="ECO:0000256" key="7">
    <source>
        <dbReference type="ARBA" id="ARBA00023018"/>
    </source>
</evidence>
<dbReference type="GO" id="GO:0005230">
    <property type="term" value="F:extracellular ligand-gated monoatomic ion channel activity"/>
    <property type="evidence" value="ECO:0007669"/>
    <property type="project" value="InterPro"/>
</dbReference>